<evidence type="ECO:0000313" key="3">
    <source>
        <dbReference type="EMBL" id="KAK1938683.1"/>
    </source>
</evidence>
<feature type="compositionally biased region" description="Polar residues" evidence="2">
    <location>
        <begin position="1"/>
        <end position="10"/>
    </location>
</feature>
<reference evidence="3" key="2">
    <citation type="submission" date="2021-05" db="EMBL/GenBank/DDBJ databases">
        <authorList>
            <person name="Pain A."/>
        </authorList>
    </citation>
    <scope>NUCLEOTIDE SEQUENCE</scope>
    <source>
        <strain evidence="3">1802A</strain>
    </source>
</reference>
<feature type="coiled-coil region" evidence="1">
    <location>
        <begin position="532"/>
        <end position="566"/>
    </location>
</feature>
<keyword evidence="1" id="KW-0175">Coiled coil</keyword>
<dbReference type="EMBL" id="JAHBMH010000024">
    <property type="protein sequence ID" value="KAK1938683.1"/>
    <property type="molecule type" value="Genomic_DNA"/>
</dbReference>
<feature type="coiled-coil region" evidence="1">
    <location>
        <begin position="412"/>
        <end position="449"/>
    </location>
</feature>
<name>A0AAD9GHV7_BABDI</name>
<proteinExistence type="predicted"/>
<feature type="coiled-coil region" evidence="1">
    <location>
        <begin position="345"/>
        <end position="379"/>
    </location>
</feature>
<protein>
    <submittedName>
        <fullName evidence="3">Uncharacterized protein</fullName>
    </submittedName>
</protein>
<comment type="caution">
    <text evidence="3">The sequence shown here is derived from an EMBL/GenBank/DDBJ whole genome shotgun (WGS) entry which is preliminary data.</text>
</comment>
<sequence length="697" mass="79355">MNDNVASDASVSPIERTYSGVEGYDSEEDIEYYENKESETQEDSESGYTEESTEEDHSTPVNLSDRKQNTDKILSGCASEVRCRILQNEVYVLKTERSVWAEREQELLDRLQITRDNLRKQHKKLLEEQLKVQELSQEIDLIDSRSKLRQRTLENSYRTLCENVRLAEEASFRARIELRRLQTRNLVLEELLRSKGLAYDKLDIKVRDIMSSFTGGSDGHDASHTGCMSTSDGSDAAGIDVQLHNGAEVNSVDVRGNATPMSTDRDETSNMNEVNPSTNEDNRLSSDGNGLKAADRIVLGGPSEVNEVGIPLLEAMESRDGETAEVCGLAQLMKTHIRQMIACSKESERQMLKAVDIQIEELKEMLQQTRADLSYKTEECNKLTRSLENMRGELEITKTSLSQNLEVQTQIKNRYQQKVLEVESLQRDLEEMEAQFAEAKRELEASRLREKQNKATFDEYMNETDAKLFKMELMLSANVKDIDTLDATNQKGGSSEKIDSCGKGTDESSNESGNTKGQKEKAETSVAYVEYEQKLSLVKEEYEKQLLDLKQKCQQLTEEAERRSSEAAATKTIKIDIPEAEQQSNEGYVKVTQEYMVKMLKKEALLTDKLKEEVVKCYKLNKRVEQLEAHVKRICICRKSLKHVEATKTKRCWCRFKRIPELRKNIATASLKRDASVIESVICGKTLAKRRRGTQNE</sequence>
<dbReference type="AlphaFoldDB" id="A0AAD9GHV7"/>
<feature type="coiled-coil region" evidence="1">
    <location>
        <begin position="101"/>
        <end position="138"/>
    </location>
</feature>
<gene>
    <name evidence="3" type="ORF">X943_003402</name>
</gene>
<evidence type="ECO:0000313" key="4">
    <source>
        <dbReference type="Proteomes" id="UP001195914"/>
    </source>
</evidence>
<dbReference type="Proteomes" id="UP001195914">
    <property type="component" value="Unassembled WGS sequence"/>
</dbReference>
<feature type="compositionally biased region" description="Basic and acidic residues" evidence="2">
    <location>
        <begin position="494"/>
        <end position="506"/>
    </location>
</feature>
<organism evidence="3 4">
    <name type="scientific">Babesia divergens</name>
    <dbReference type="NCBI Taxonomy" id="32595"/>
    <lineage>
        <taxon>Eukaryota</taxon>
        <taxon>Sar</taxon>
        <taxon>Alveolata</taxon>
        <taxon>Apicomplexa</taxon>
        <taxon>Aconoidasida</taxon>
        <taxon>Piroplasmida</taxon>
        <taxon>Babesiidae</taxon>
        <taxon>Babesia</taxon>
    </lineage>
</organism>
<feature type="region of interest" description="Disordered" evidence="2">
    <location>
        <begin position="1"/>
        <end position="67"/>
    </location>
</feature>
<feature type="region of interest" description="Disordered" evidence="2">
    <location>
        <begin position="486"/>
        <end position="523"/>
    </location>
</feature>
<evidence type="ECO:0000256" key="1">
    <source>
        <dbReference type="SAM" id="Coils"/>
    </source>
</evidence>
<reference evidence="3" key="1">
    <citation type="journal article" date="2014" name="Nucleic Acids Res.">
        <title>The evolutionary dynamics of variant antigen genes in Babesia reveal a history of genomic innovation underlying host-parasite interaction.</title>
        <authorList>
            <person name="Jackson A.P."/>
            <person name="Otto T.D."/>
            <person name="Darby A."/>
            <person name="Ramaprasad A."/>
            <person name="Xia D."/>
            <person name="Echaide I.E."/>
            <person name="Farber M."/>
            <person name="Gahlot S."/>
            <person name="Gamble J."/>
            <person name="Gupta D."/>
            <person name="Gupta Y."/>
            <person name="Jackson L."/>
            <person name="Malandrin L."/>
            <person name="Malas T.B."/>
            <person name="Moussa E."/>
            <person name="Nair M."/>
            <person name="Reid A.J."/>
            <person name="Sanders M."/>
            <person name="Sharma J."/>
            <person name="Tracey A."/>
            <person name="Quail M.A."/>
            <person name="Weir W."/>
            <person name="Wastling J.M."/>
            <person name="Hall N."/>
            <person name="Willadsen P."/>
            <person name="Lingelbach K."/>
            <person name="Shiels B."/>
            <person name="Tait A."/>
            <person name="Berriman M."/>
            <person name="Allred D.R."/>
            <person name="Pain A."/>
        </authorList>
    </citation>
    <scope>NUCLEOTIDE SEQUENCE</scope>
    <source>
        <strain evidence="3">1802A</strain>
    </source>
</reference>
<evidence type="ECO:0000256" key="2">
    <source>
        <dbReference type="SAM" id="MobiDB-lite"/>
    </source>
</evidence>
<feature type="region of interest" description="Disordered" evidence="2">
    <location>
        <begin position="254"/>
        <end position="287"/>
    </location>
</feature>
<feature type="compositionally biased region" description="Polar residues" evidence="2">
    <location>
        <begin position="269"/>
        <end position="279"/>
    </location>
</feature>
<accession>A0AAD9GHV7</accession>
<keyword evidence="4" id="KW-1185">Reference proteome</keyword>